<feature type="non-terminal residue" evidence="1">
    <location>
        <position position="102"/>
    </location>
</feature>
<dbReference type="CDD" id="cd00267">
    <property type="entry name" value="ABC_ATPase"/>
    <property type="match status" value="1"/>
</dbReference>
<dbReference type="Proteomes" id="UP000545286">
    <property type="component" value="Unassembled WGS sequence"/>
</dbReference>
<dbReference type="SUPFAM" id="SSF52540">
    <property type="entry name" value="P-loop containing nucleoside triphosphate hydrolases"/>
    <property type="match status" value="1"/>
</dbReference>
<comment type="caution">
    <text evidence="1">The sequence shown here is derived from an EMBL/GenBank/DDBJ whole genome shotgun (WGS) entry which is preliminary data.</text>
</comment>
<protein>
    <submittedName>
        <fullName evidence="1">ABC-type cobalamin/Fe3+-siderophores transport system ATPase subunit</fullName>
    </submittedName>
</protein>
<keyword evidence="2" id="KW-1185">Reference proteome</keyword>
<dbReference type="Gene3D" id="3.40.50.300">
    <property type="entry name" value="P-loop containing nucleotide triphosphate hydrolases"/>
    <property type="match status" value="1"/>
</dbReference>
<dbReference type="RefSeq" id="WP_183623896.1">
    <property type="nucleotide sequence ID" value="NZ_JACHWJ010000001.1"/>
</dbReference>
<dbReference type="InterPro" id="IPR027417">
    <property type="entry name" value="P-loop_NTPase"/>
</dbReference>
<reference evidence="1 2" key="1">
    <citation type="submission" date="2020-08" db="EMBL/GenBank/DDBJ databases">
        <title>Sequencing the genomes of 1000 actinobacteria strains.</title>
        <authorList>
            <person name="Klenk H.-P."/>
        </authorList>
    </citation>
    <scope>NUCLEOTIDE SEQUENCE [LARGE SCALE GENOMIC DNA]</scope>
    <source>
        <strain evidence="1 2">DSM 20419</strain>
    </source>
</reference>
<dbReference type="Pfam" id="PF13555">
    <property type="entry name" value="AAA_29"/>
    <property type="match status" value="1"/>
</dbReference>
<evidence type="ECO:0000313" key="2">
    <source>
        <dbReference type="Proteomes" id="UP000545286"/>
    </source>
</evidence>
<evidence type="ECO:0000313" key="1">
    <source>
        <dbReference type="EMBL" id="MBB2957304.1"/>
    </source>
</evidence>
<sequence>MSQKFSVTDYKGARDVSIETTAGELVIVAGRNGSGKSSFIDGISELFDPHGVKLTPKPIRDGADSAQSEFIDEALGIRLVRTWKKNDAGKLEAYALDGAKYS</sequence>
<accession>A0A7W4YE96</accession>
<dbReference type="EMBL" id="JACHWJ010000001">
    <property type="protein sequence ID" value="MBB2957304.1"/>
    <property type="molecule type" value="Genomic_DNA"/>
</dbReference>
<organism evidence="1 2">
    <name type="scientific">Pseudoclavibacter helvolus</name>
    <dbReference type="NCBI Taxonomy" id="255205"/>
    <lineage>
        <taxon>Bacteria</taxon>
        <taxon>Bacillati</taxon>
        <taxon>Actinomycetota</taxon>
        <taxon>Actinomycetes</taxon>
        <taxon>Micrococcales</taxon>
        <taxon>Microbacteriaceae</taxon>
        <taxon>Pseudoclavibacter</taxon>
    </lineage>
</organism>
<dbReference type="AlphaFoldDB" id="A0A7W4YE96"/>
<proteinExistence type="predicted"/>
<gene>
    <name evidence="1" type="ORF">FHX72_001416</name>
</gene>
<name>A0A7W4YE96_9MICO</name>